<dbReference type="GO" id="GO:0016020">
    <property type="term" value="C:membrane"/>
    <property type="evidence" value="ECO:0007669"/>
    <property type="project" value="UniProtKB-SubCell"/>
</dbReference>
<evidence type="ECO:0000256" key="7">
    <source>
        <dbReference type="SAM" id="SignalP"/>
    </source>
</evidence>
<organism evidence="9 10">
    <name type="scientific">Penaeus vannamei</name>
    <name type="common">Whiteleg shrimp</name>
    <name type="synonym">Litopenaeus vannamei</name>
    <dbReference type="NCBI Taxonomy" id="6689"/>
    <lineage>
        <taxon>Eukaryota</taxon>
        <taxon>Metazoa</taxon>
        <taxon>Ecdysozoa</taxon>
        <taxon>Arthropoda</taxon>
        <taxon>Crustacea</taxon>
        <taxon>Multicrustacea</taxon>
        <taxon>Malacostraca</taxon>
        <taxon>Eumalacostraca</taxon>
        <taxon>Eucarida</taxon>
        <taxon>Decapoda</taxon>
        <taxon>Dendrobranchiata</taxon>
        <taxon>Penaeoidea</taxon>
        <taxon>Penaeidae</taxon>
        <taxon>Penaeus</taxon>
    </lineage>
</organism>
<evidence type="ECO:0000256" key="3">
    <source>
        <dbReference type="ARBA" id="ARBA00022989"/>
    </source>
</evidence>
<evidence type="ECO:0000256" key="5">
    <source>
        <dbReference type="SAM" id="MobiDB-lite"/>
    </source>
</evidence>
<evidence type="ECO:0000313" key="9">
    <source>
        <dbReference type="EMBL" id="ROT79385.1"/>
    </source>
</evidence>
<dbReference type="EMBL" id="QCYY01001252">
    <property type="protein sequence ID" value="ROT79385.1"/>
    <property type="molecule type" value="Genomic_DNA"/>
</dbReference>
<dbReference type="OrthoDB" id="8191206at2759"/>
<dbReference type="CDD" id="cd15039">
    <property type="entry name" value="7tmB3_Methuselah-like"/>
    <property type="match status" value="1"/>
</dbReference>
<feature type="transmembrane region" description="Helical" evidence="6">
    <location>
        <begin position="522"/>
        <end position="542"/>
    </location>
</feature>
<feature type="compositionally biased region" description="Low complexity" evidence="5">
    <location>
        <begin position="216"/>
        <end position="238"/>
    </location>
</feature>
<evidence type="ECO:0000259" key="8">
    <source>
        <dbReference type="PROSITE" id="PS50261"/>
    </source>
</evidence>
<feature type="transmembrane region" description="Helical" evidence="6">
    <location>
        <begin position="654"/>
        <end position="681"/>
    </location>
</feature>
<keyword evidence="10" id="KW-1185">Reference proteome</keyword>
<feature type="region of interest" description="Disordered" evidence="5">
    <location>
        <begin position="167"/>
        <end position="241"/>
    </location>
</feature>
<feature type="domain" description="G-protein coupled receptors family 2 profile 2" evidence="8">
    <location>
        <begin position="489"/>
        <end position="751"/>
    </location>
</feature>
<dbReference type="GO" id="GO:0007166">
    <property type="term" value="P:cell surface receptor signaling pathway"/>
    <property type="evidence" value="ECO:0007669"/>
    <property type="project" value="InterPro"/>
</dbReference>
<dbReference type="AlphaFoldDB" id="A0A423TSE6"/>
<feature type="transmembrane region" description="Helical" evidence="6">
    <location>
        <begin position="702"/>
        <end position="722"/>
    </location>
</feature>
<proteinExistence type="predicted"/>
<feature type="transmembrane region" description="Helical" evidence="6">
    <location>
        <begin position="728"/>
        <end position="748"/>
    </location>
</feature>
<feature type="region of interest" description="Disordered" evidence="5">
    <location>
        <begin position="841"/>
        <end position="861"/>
    </location>
</feature>
<comment type="caution">
    <text evidence="9">The sequence shown here is derived from an EMBL/GenBank/DDBJ whole genome shotgun (WGS) entry which is preliminary data.</text>
</comment>
<evidence type="ECO:0000256" key="2">
    <source>
        <dbReference type="ARBA" id="ARBA00022692"/>
    </source>
</evidence>
<feature type="compositionally biased region" description="Basic and acidic residues" evidence="5">
    <location>
        <begin position="61"/>
        <end position="84"/>
    </location>
</feature>
<keyword evidence="9" id="KW-0675">Receptor</keyword>
<reference evidence="9 10" key="1">
    <citation type="submission" date="2018-04" db="EMBL/GenBank/DDBJ databases">
        <authorList>
            <person name="Zhang X."/>
            <person name="Yuan J."/>
            <person name="Li F."/>
            <person name="Xiang J."/>
        </authorList>
    </citation>
    <scope>NUCLEOTIDE SEQUENCE [LARGE SCALE GENOMIC DNA]</scope>
    <source>
        <tissue evidence="9">Muscle</tissue>
    </source>
</reference>
<dbReference type="PANTHER" id="PTHR46953:SF1">
    <property type="entry name" value="G-PROTEIN COUPLED RECEPTOR MTH-LIKE 1-RELATED"/>
    <property type="match status" value="1"/>
</dbReference>
<comment type="subcellular location">
    <subcellularLocation>
        <location evidence="1">Membrane</location>
        <topology evidence="1">Multi-pass membrane protein</topology>
    </subcellularLocation>
</comment>
<dbReference type="Proteomes" id="UP000283509">
    <property type="component" value="Unassembled WGS sequence"/>
</dbReference>
<feature type="region of interest" description="Disordered" evidence="5">
    <location>
        <begin position="25"/>
        <end position="112"/>
    </location>
</feature>
<feature type="transmembrane region" description="Helical" evidence="6">
    <location>
        <begin position="548"/>
        <end position="572"/>
    </location>
</feature>
<dbReference type="InterPro" id="IPR017981">
    <property type="entry name" value="GPCR_2-like_7TM"/>
</dbReference>
<feature type="transmembrane region" description="Helical" evidence="6">
    <location>
        <begin position="607"/>
        <end position="626"/>
    </location>
</feature>
<dbReference type="InterPro" id="IPR000832">
    <property type="entry name" value="GPCR_2_secretin-like"/>
</dbReference>
<dbReference type="GO" id="GO:0004930">
    <property type="term" value="F:G protein-coupled receptor activity"/>
    <property type="evidence" value="ECO:0007669"/>
    <property type="project" value="InterPro"/>
</dbReference>
<reference evidence="9 10" key="2">
    <citation type="submission" date="2019-01" db="EMBL/GenBank/DDBJ databases">
        <title>The decoding of complex shrimp genome reveals the adaptation for benthos swimmer, frequently molting mechanism and breeding impact on genome.</title>
        <authorList>
            <person name="Sun Y."/>
            <person name="Gao Y."/>
            <person name="Yu Y."/>
        </authorList>
    </citation>
    <scope>NUCLEOTIDE SEQUENCE [LARGE SCALE GENOMIC DNA]</scope>
    <source>
        <tissue evidence="9">Muscle</tissue>
    </source>
</reference>
<evidence type="ECO:0000256" key="6">
    <source>
        <dbReference type="SAM" id="Phobius"/>
    </source>
</evidence>
<feature type="compositionally biased region" description="Polar residues" evidence="5">
    <location>
        <begin position="199"/>
        <end position="212"/>
    </location>
</feature>
<keyword evidence="3 6" id="KW-1133">Transmembrane helix</keyword>
<dbReference type="PANTHER" id="PTHR46953">
    <property type="entry name" value="G-PROTEIN COUPLED RECEPTOR MTH-LIKE 1-RELATED"/>
    <property type="match status" value="1"/>
</dbReference>
<evidence type="ECO:0000256" key="1">
    <source>
        <dbReference type="ARBA" id="ARBA00004141"/>
    </source>
</evidence>
<evidence type="ECO:0000313" key="10">
    <source>
        <dbReference type="Proteomes" id="UP000283509"/>
    </source>
</evidence>
<gene>
    <name evidence="9" type="ORF">C7M84_001904</name>
</gene>
<evidence type="ECO:0000256" key="4">
    <source>
        <dbReference type="ARBA" id="ARBA00023136"/>
    </source>
</evidence>
<name>A0A423TSE6_PENVA</name>
<dbReference type="Gene3D" id="1.20.1070.10">
    <property type="entry name" value="Rhodopsin 7-helix transmembrane proteins"/>
    <property type="match status" value="1"/>
</dbReference>
<feature type="region of interest" description="Disordered" evidence="5">
    <location>
        <begin position="138"/>
        <end position="157"/>
    </location>
</feature>
<dbReference type="InterPro" id="IPR052808">
    <property type="entry name" value="GPCR_Mth-like"/>
</dbReference>
<dbReference type="PROSITE" id="PS50261">
    <property type="entry name" value="G_PROTEIN_RECEP_F2_4"/>
    <property type="match status" value="1"/>
</dbReference>
<dbReference type="Pfam" id="PF00002">
    <property type="entry name" value="7tm_2"/>
    <property type="match status" value="1"/>
</dbReference>
<keyword evidence="7" id="KW-0732">Signal</keyword>
<protein>
    <submittedName>
        <fullName evidence="9">Putative G-protein coupled receptor Mth-like</fullName>
    </submittedName>
</protein>
<accession>A0A423TSE6</accession>
<feature type="compositionally biased region" description="Polar residues" evidence="5">
    <location>
        <begin position="181"/>
        <end position="190"/>
    </location>
</feature>
<feature type="signal peptide" evidence="7">
    <location>
        <begin position="1"/>
        <end position="25"/>
    </location>
</feature>
<keyword evidence="4 6" id="KW-0472">Membrane</keyword>
<keyword evidence="2 6" id="KW-0812">Transmembrane</keyword>
<feature type="transmembrane region" description="Helical" evidence="6">
    <location>
        <begin position="491"/>
        <end position="510"/>
    </location>
</feature>
<sequence>MVNIGRIRVLLIVALSTVVLKSARAREVPASHVSATDSVQGEALDLPQRPGEEGTTNRTQTHVDIHESESPEENKSVSRDRDELSVSGDSTALPTPRDKGDYESDNPGNHPAEEFSYAASKTGVESLLKEKLKPIIIGPLPKPLFSDTSPESEKAWSDMKKEYINRSSESGAAADEEGTPTFVSDTTGPLSVTAADVTTLDSTDAETSSSEIPTGPSEKPQPTTPETKEPSTTSTAPSVSNGDLLRVPLCCADAEETVPCQRPPQQSFYSLPVALSHCSEPEERPVVFEVATDFCSNKNATKVRLDRDNKIIYTQNKLLLHWNMIFVTDFCVEGPARSYDLQYRVLICSPVESSRHPEHCRAGVCHAKCCPEGYLLQKEYCVCYDALASSVGPSLVSRSLKRGLLRGTDAYVRFPKCDSPDVITGNSSNTKDVFEFYGDDVNVTDTSLDYCVDELLDLQDSRNIVTTTLAVVVCPHHPAADESTWTVVRRVLIPLGLVVSCVFLAATLLCHLCLPALRDLRGLYLAAYVASLLVADSALFTTQAFSQFLAPVSCVSLALLLHVAFLSTFFWLNVICYDVWTYVRLSVQGVPLHRTQDDMTRFLVRSVYAWGCPLVMGIAAAVMQLLPEDKNGYLKPNFVANRCWFRDGVEILAYFYGPMGILCIVNTLLILHTGLVLYCANNRCHCFFGSCGQTNHTFWQRFGLFAIMASCWLTEVISSIVGSGDSELWAVTDTLNTFQGVFIFITFIRSTKRRRLVQERLEAWVERLERGGLPAPSLPAGMSPSHLLHRLRTSSFWASLGRARDRAPCRRRPHLSSKQVLDNIIFKEKMEDRKGFNNQAFEEEERDEDPDGGGFSRADSVNRSASPIWTVPRWRSLRSNTYFPNEVGDKDDASDAPRKDDDVICENFVDSLSIYSSYSEDGDQRSPSSENPQNQRPIFAQWNLLRLKSGSLNLPSRGIAGGPAAGRYSDVVCQGLTRKGSFGKK</sequence>
<feature type="compositionally biased region" description="Acidic residues" evidence="5">
    <location>
        <begin position="841"/>
        <end position="851"/>
    </location>
</feature>
<feature type="chain" id="PRO_5019369732" evidence="7">
    <location>
        <begin position="26"/>
        <end position="985"/>
    </location>
</feature>